<protein>
    <submittedName>
        <fullName evidence="2">Uncharacterized protein</fullName>
    </submittedName>
</protein>
<reference evidence="2 3" key="1">
    <citation type="journal article" date="2019" name="Commun. Biol.">
        <title>The bagworm genome reveals a unique fibroin gene that provides high tensile strength.</title>
        <authorList>
            <person name="Kono N."/>
            <person name="Nakamura H."/>
            <person name="Ohtoshi R."/>
            <person name="Tomita M."/>
            <person name="Numata K."/>
            <person name="Arakawa K."/>
        </authorList>
    </citation>
    <scope>NUCLEOTIDE SEQUENCE [LARGE SCALE GENOMIC DNA]</scope>
</reference>
<proteinExistence type="predicted"/>
<evidence type="ECO:0000313" key="3">
    <source>
        <dbReference type="Proteomes" id="UP000299102"/>
    </source>
</evidence>
<name>A0A4C1YZX3_EUMVA</name>
<evidence type="ECO:0000256" key="1">
    <source>
        <dbReference type="SAM" id="MobiDB-lite"/>
    </source>
</evidence>
<sequence length="203" mass="23125">MDNQTRLSRDLLLFITGNKGMDKRSEDEPKGDDQPPVASGDQPEVDAPFIRAEVKKALKEFHLRKAPYIGGFTSDICQAAIFRNLGLLLAMANKCLELEYFPWTWKMAAIKAWWTALKTQLLAFNYPVNLYSMVRGYLLDREVIVLYTGEESKRETLKGLYTGWASTIEEDAMGALACVNCWEVRNELRFAPAKTNSMMLTKR</sequence>
<comment type="caution">
    <text evidence="2">The sequence shown here is derived from an EMBL/GenBank/DDBJ whole genome shotgun (WGS) entry which is preliminary data.</text>
</comment>
<keyword evidence="3" id="KW-1185">Reference proteome</keyword>
<accession>A0A4C1YZX3</accession>
<evidence type="ECO:0000313" key="2">
    <source>
        <dbReference type="EMBL" id="GBP81628.1"/>
    </source>
</evidence>
<dbReference type="OrthoDB" id="7697131at2759"/>
<dbReference type="Proteomes" id="UP000299102">
    <property type="component" value="Unassembled WGS sequence"/>
</dbReference>
<dbReference type="EMBL" id="BGZK01001521">
    <property type="protein sequence ID" value="GBP81628.1"/>
    <property type="molecule type" value="Genomic_DNA"/>
</dbReference>
<organism evidence="2 3">
    <name type="scientific">Eumeta variegata</name>
    <name type="common">Bagworm moth</name>
    <name type="synonym">Eumeta japonica</name>
    <dbReference type="NCBI Taxonomy" id="151549"/>
    <lineage>
        <taxon>Eukaryota</taxon>
        <taxon>Metazoa</taxon>
        <taxon>Ecdysozoa</taxon>
        <taxon>Arthropoda</taxon>
        <taxon>Hexapoda</taxon>
        <taxon>Insecta</taxon>
        <taxon>Pterygota</taxon>
        <taxon>Neoptera</taxon>
        <taxon>Endopterygota</taxon>
        <taxon>Lepidoptera</taxon>
        <taxon>Glossata</taxon>
        <taxon>Ditrysia</taxon>
        <taxon>Tineoidea</taxon>
        <taxon>Psychidae</taxon>
        <taxon>Oiketicinae</taxon>
        <taxon>Eumeta</taxon>
    </lineage>
</organism>
<gene>
    <name evidence="2" type="ORF">EVAR_74890_1</name>
</gene>
<feature type="compositionally biased region" description="Basic and acidic residues" evidence="1">
    <location>
        <begin position="20"/>
        <end position="33"/>
    </location>
</feature>
<dbReference type="AlphaFoldDB" id="A0A4C1YZX3"/>
<feature type="region of interest" description="Disordered" evidence="1">
    <location>
        <begin position="17"/>
        <end position="43"/>
    </location>
</feature>